<dbReference type="Gene3D" id="2.40.170.20">
    <property type="entry name" value="TonB-dependent receptor, beta-barrel domain"/>
    <property type="match status" value="1"/>
</dbReference>
<dbReference type="Gene3D" id="2.170.130.10">
    <property type="entry name" value="TonB-dependent receptor, plug domain"/>
    <property type="match status" value="1"/>
</dbReference>
<evidence type="ECO:0000256" key="7">
    <source>
        <dbReference type="ARBA" id="ARBA00023136"/>
    </source>
</evidence>
<feature type="domain" description="TonB-dependent receptor-like beta-barrel" evidence="11">
    <location>
        <begin position="372"/>
        <end position="690"/>
    </location>
</feature>
<name>A0A0S7YHC5_UNCT6</name>
<dbReference type="GO" id="GO:0015344">
    <property type="term" value="F:siderophore uptake transmembrane transporter activity"/>
    <property type="evidence" value="ECO:0007669"/>
    <property type="project" value="TreeGrafter"/>
</dbReference>
<keyword evidence="7 10" id="KW-0472">Membrane</keyword>
<evidence type="ECO:0000256" key="1">
    <source>
        <dbReference type="ARBA" id="ARBA00004571"/>
    </source>
</evidence>
<dbReference type="InterPro" id="IPR039426">
    <property type="entry name" value="TonB-dep_rcpt-like"/>
</dbReference>
<dbReference type="GO" id="GO:0009279">
    <property type="term" value="C:cell outer membrane"/>
    <property type="evidence" value="ECO:0007669"/>
    <property type="project" value="UniProtKB-SubCell"/>
</dbReference>
<comment type="subcellular location">
    <subcellularLocation>
        <location evidence="1 10">Cell outer membrane</location>
        <topology evidence="1 10">Multi-pass membrane protein</topology>
    </subcellularLocation>
</comment>
<dbReference type="InterPro" id="IPR000531">
    <property type="entry name" value="Beta-barrel_TonB"/>
</dbReference>
<dbReference type="PANTHER" id="PTHR30069:SF29">
    <property type="entry name" value="HEMOGLOBIN AND HEMOGLOBIN-HAPTOGLOBIN-BINDING PROTEIN 1-RELATED"/>
    <property type="match status" value="1"/>
</dbReference>
<sequence>MHLFLTIFIITSVSGKIQGIVRDEDTELPLPSVNVIIEKTQMGTATDEDGYFYFLNVQSGVYDIEISYIGYQTKIIKNVVVEIDHTVRLNVTLKQTPIEIEPITVTDERPVVTKDMVGTTYIIRKEEIAHVPIDYTTHLISLQPSVATMDTALHVRGGRATEVQYMIDNVSIIDPQTGDPGITFSKSIIDEIVFMPGAFDAEYGRAMSGVINIITAYPQDNLQTTVYGKTETIMPFYYDFGYENYQASAHLPVSQKYKGFLSLDIMHTDDWDPRLYKYPHKERDDYALYGKWLIAPSGKLRMSLSGALSRSQFDRYYERFRYHLDHYRSDLRKGNFQALNIDFLPDSKKLFHITLSRLYTKRETGVREAGAYGIFDDFDFRNYNTLEYPHGGYMNPFGVYVYTMRTEGDYPEYRDKSSQVLKTHVKTVLQVHKYHEIKAGCEYVYNDLENFTYFLSSDTTDPFIDEWHYKPKEIALYVQDNIDYEGLYAKIGCRYDYFSSDIPGVEPKTIISPRVGFSFMVTEKFLFRANIGKYTQPPLYDHMYSYYNLLPFPSYMLYLFNYIRGIVGNPNLEPEQTMSYEIGLQGEIRKNVSLTVNTFYKDVTGLVGSRWVPVVQSDRGYTSYLNVEYANVKGIEAILDFTNPIINGKISYTLSWARGTSSYADEVFDRYYYQNPDPIDHPPTQEYNLDFDQRHRIFIQGAVNLPLQTKLYLFGYIGPGFPYTPPGSEGKYEERNIFRFPFRNQIDCVISKLFKLGRLSLNVNLEVINILDERTLIAEHGPIVPIEDILPENFTGGMSIASGYYHPGTDLNHDGYISAYEEYTSYRDFMIASDDWPQAYSSPRRARIGLEIKF</sequence>
<evidence type="ECO:0000256" key="10">
    <source>
        <dbReference type="PROSITE-ProRule" id="PRU01360"/>
    </source>
</evidence>
<evidence type="ECO:0000256" key="9">
    <source>
        <dbReference type="ARBA" id="ARBA00023237"/>
    </source>
</evidence>
<dbReference type="InterPro" id="IPR008969">
    <property type="entry name" value="CarboxyPept-like_regulatory"/>
</dbReference>
<dbReference type="SUPFAM" id="SSF56935">
    <property type="entry name" value="Porins"/>
    <property type="match status" value="1"/>
</dbReference>
<dbReference type="InterPro" id="IPR036942">
    <property type="entry name" value="Beta-barrel_TonB_sf"/>
</dbReference>
<proteinExistence type="inferred from homology"/>
<keyword evidence="4 10" id="KW-0812">Transmembrane</keyword>
<evidence type="ECO:0000313" key="13">
    <source>
        <dbReference type="Proteomes" id="UP000051012"/>
    </source>
</evidence>
<dbReference type="PANTHER" id="PTHR30069">
    <property type="entry name" value="TONB-DEPENDENT OUTER MEMBRANE RECEPTOR"/>
    <property type="match status" value="1"/>
</dbReference>
<keyword evidence="6" id="KW-0798">TonB box</keyword>
<evidence type="ECO:0000259" key="11">
    <source>
        <dbReference type="Pfam" id="PF00593"/>
    </source>
</evidence>
<evidence type="ECO:0000313" key="12">
    <source>
        <dbReference type="EMBL" id="KPJ74167.1"/>
    </source>
</evidence>
<evidence type="ECO:0000256" key="2">
    <source>
        <dbReference type="ARBA" id="ARBA00022448"/>
    </source>
</evidence>
<protein>
    <recommendedName>
        <fullName evidence="11">TonB-dependent receptor-like beta-barrel domain-containing protein</fullName>
    </recommendedName>
</protein>
<dbReference type="Gene3D" id="2.60.40.1120">
    <property type="entry name" value="Carboxypeptidase-like, regulatory domain"/>
    <property type="match status" value="1"/>
</dbReference>
<dbReference type="Pfam" id="PF13715">
    <property type="entry name" value="CarbopepD_reg_2"/>
    <property type="match status" value="1"/>
</dbReference>
<evidence type="ECO:0000256" key="5">
    <source>
        <dbReference type="ARBA" id="ARBA00022729"/>
    </source>
</evidence>
<comment type="similarity">
    <text evidence="10">Belongs to the TonB-dependent receptor family.</text>
</comment>
<accession>A0A0S7YHC5</accession>
<dbReference type="InterPro" id="IPR037066">
    <property type="entry name" value="Plug_dom_sf"/>
</dbReference>
<dbReference type="SUPFAM" id="SSF49464">
    <property type="entry name" value="Carboxypeptidase regulatory domain-like"/>
    <property type="match status" value="1"/>
</dbReference>
<keyword evidence="2 10" id="KW-0813">Transport</keyword>
<evidence type="ECO:0000256" key="8">
    <source>
        <dbReference type="ARBA" id="ARBA00023170"/>
    </source>
</evidence>
<evidence type="ECO:0000256" key="4">
    <source>
        <dbReference type="ARBA" id="ARBA00022692"/>
    </source>
</evidence>
<dbReference type="PROSITE" id="PS52016">
    <property type="entry name" value="TONB_DEPENDENT_REC_3"/>
    <property type="match status" value="1"/>
</dbReference>
<comment type="caution">
    <text evidence="12">The sequence shown here is derived from an EMBL/GenBank/DDBJ whole genome shotgun (WGS) entry which is preliminary data.</text>
</comment>
<dbReference type="Pfam" id="PF00593">
    <property type="entry name" value="TonB_dep_Rec_b-barrel"/>
    <property type="match status" value="1"/>
</dbReference>
<keyword evidence="5" id="KW-0732">Signal</keyword>
<dbReference type="EMBL" id="LJNI01000012">
    <property type="protein sequence ID" value="KPJ74167.1"/>
    <property type="molecule type" value="Genomic_DNA"/>
</dbReference>
<reference evidence="12 13" key="1">
    <citation type="journal article" date="2015" name="Microbiome">
        <title>Genomic resolution of linkages in carbon, nitrogen, and sulfur cycling among widespread estuary sediment bacteria.</title>
        <authorList>
            <person name="Baker B.J."/>
            <person name="Lazar C.S."/>
            <person name="Teske A.P."/>
            <person name="Dick G.J."/>
        </authorList>
    </citation>
    <scope>NUCLEOTIDE SEQUENCE [LARGE SCALE GENOMIC DNA]</scope>
    <source>
        <strain evidence="12">DG_78</strain>
    </source>
</reference>
<dbReference type="GO" id="GO:0044718">
    <property type="term" value="P:siderophore transmembrane transport"/>
    <property type="evidence" value="ECO:0007669"/>
    <property type="project" value="TreeGrafter"/>
</dbReference>
<keyword evidence="9 10" id="KW-0998">Cell outer membrane</keyword>
<evidence type="ECO:0000256" key="6">
    <source>
        <dbReference type="ARBA" id="ARBA00023077"/>
    </source>
</evidence>
<keyword evidence="8" id="KW-0675">Receptor</keyword>
<gene>
    <name evidence="12" type="ORF">AMJ52_01500</name>
</gene>
<evidence type="ECO:0000256" key="3">
    <source>
        <dbReference type="ARBA" id="ARBA00022452"/>
    </source>
</evidence>
<keyword evidence="3 10" id="KW-1134">Transmembrane beta strand</keyword>
<dbReference type="AlphaFoldDB" id="A0A0S7YHC5"/>
<dbReference type="Proteomes" id="UP000051012">
    <property type="component" value="Unassembled WGS sequence"/>
</dbReference>
<organism evidence="12 13">
    <name type="scientific">candidate division TA06 bacterium DG_78</name>
    <dbReference type="NCBI Taxonomy" id="1703772"/>
    <lineage>
        <taxon>Bacteria</taxon>
        <taxon>Bacteria division TA06</taxon>
    </lineage>
</organism>